<accession>A0A918WU45</accession>
<comment type="caution">
    <text evidence="3">The sequence shown here is derived from an EMBL/GenBank/DDBJ whole genome shotgun (WGS) entry which is preliminary data.</text>
</comment>
<gene>
    <name evidence="3" type="ORF">GCM10010334_12400</name>
</gene>
<feature type="compositionally biased region" description="Polar residues" evidence="1">
    <location>
        <begin position="295"/>
        <end position="305"/>
    </location>
</feature>
<evidence type="ECO:0000256" key="1">
    <source>
        <dbReference type="SAM" id="MobiDB-lite"/>
    </source>
</evidence>
<evidence type="ECO:0000256" key="2">
    <source>
        <dbReference type="SAM" id="Phobius"/>
    </source>
</evidence>
<keyword evidence="2" id="KW-0812">Transmembrane</keyword>
<keyword evidence="2" id="KW-1133">Transmembrane helix</keyword>
<sequence length="305" mass="31810">MTEYGDEAAAQELRELRELLERGTPRPTAPVDRMERVRAKVVRRRQRRTAGAAALTLAGIAVAASLVPGPAQDGPVLEPSLPAASRGIVPQPASTDWSPPDVPKVGLTEELKAPSLAGLLLRTPRSWRTSVVQGPPALAFAGPPGTALPDGEACDAGATGRCAPDRDLPAGGVLVSLRLRDALEREGRNVSPGSVQDLRGERVAGSCRVMEGTRELVVWYATGRPKSSGASGGTSGRDGGDGQDSQDGRDGYLEARACLRGPSPQRLAEAGSILKGITFQKTGTPGNDPDDSHTGHPQQTKGTTK</sequence>
<proteinExistence type="predicted"/>
<organism evidence="3 4">
    <name type="scientific">Streptomyces finlayi</name>
    <dbReference type="NCBI Taxonomy" id="67296"/>
    <lineage>
        <taxon>Bacteria</taxon>
        <taxon>Bacillati</taxon>
        <taxon>Actinomycetota</taxon>
        <taxon>Actinomycetes</taxon>
        <taxon>Kitasatosporales</taxon>
        <taxon>Streptomycetaceae</taxon>
        <taxon>Streptomyces</taxon>
    </lineage>
</organism>
<evidence type="ECO:0000313" key="4">
    <source>
        <dbReference type="Proteomes" id="UP000638353"/>
    </source>
</evidence>
<dbReference type="Proteomes" id="UP000638353">
    <property type="component" value="Unassembled WGS sequence"/>
</dbReference>
<name>A0A918WU45_9ACTN</name>
<reference evidence="3" key="1">
    <citation type="journal article" date="2014" name="Int. J. Syst. Evol. Microbiol.">
        <title>Complete genome sequence of Corynebacterium casei LMG S-19264T (=DSM 44701T), isolated from a smear-ripened cheese.</title>
        <authorList>
            <consortium name="US DOE Joint Genome Institute (JGI-PGF)"/>
            <person name="Walter F."/>
            <person name="Albersmeier A."/>
            <person name="Kalinowski J."/>
            <person name="Ruckert C."/>
        </authorList>
    </citation>
    <scope>NUCLEOTIDE SEQUENCE</scope>
    <source>
        <strain evidence="3">JCM 4637</strain>
    </source>
</reference>
<feature type="transmembrane region" description="Helical" evidence="2">
    <location>
        <begin position="50"/>
        <end position="71"/>
    </location>
</feature>
<protein>
    <submittedName>
        <fullName evidence="3">Uncharacterized protein</fullName>
    </submittedName>
</protein>
<feature type="region of interest" description="Disordered" evidence="1">
    <location>
        <begin position="224"/>
        <end position="305"/>
    </location>
</feature>
<dbReference type="RefSeq" id="WP_189822429.1">
    <property type="nucleotide sequence ID" value="NZ_BMVC01000002.1"/>
</dbReference>
<dbReference type="EMBL" id="BMVC01000002">
    <property type="protein sequence ID" value="GHC83353.1"/>
    <property type="molecule type" value="Genomic_DNA"/>
</dbReference>
<evidence type="ECO:0000313" key="3">
    <source>
        <dbReference type="EMBL" id="GHC83353.1"/>
    </source>
</evidence>
<reference evidence="3" key="2">
    <citation type="submission" date="2020-09" db="EMBL/GenBank/DDBJ databases">
        <authorList>
            <person name="Sun Q."/>
            <person name="Ohkuma M."/>
        </authorList>
    </citation>
    <scope>NUCLEOTIDE SEQUENCE</scope>
    <source>
        <strain evidence="3">JCM 4637</strain>
    </source>
</reference>
<dbReference type="AlphaFoldDB" id="A0A918WU45"/>
<keyword evidence="2" id="KW-0472">Membrane</keyword>